<evidence type="ECO:0000256" key="1">
    <source>
        <dbReference type="ARBA" id="ARBA00022801"/>
    </source>
</evidence>
<gene>
    <name evidence="5" type="ORF">PMG71_06675</name>
</gene>
<accession>A0ABT7AQC7</accession>
<sequence length="630" mass="71081">MKSRQHQSLIKQLIQKVLLMTLIGIFGLGSTIILLVLNRLDSVNKQMLESNVTAVSAFDEYFIRLKASMLAASNLLQSTNDVQYAIFQIASLNPSIVDILVVNPEGKIDHQYHAFGRPNVSQYEHPELLKTEFKFGDISFSQISYEQEISTLDMLTPLFDELGIQTGILMVRVDLTELWNTTLDIKVGRSGYAYIVDSEGYLISYRNRSYLVNRNLTLKDLLGRSPESIASTELDFYRGIENKWVFASGKPLNSVPWFAIVEQPIQEALYPLLIPGILVGLILVFIVFLLYDILHFFRQRIVLPLQKLSFAVENAELGKAIPNISLSTDDELAQLATVLVNTSLDNATLYHTLEEKVKQRTVQLELANQEIGILNEKLKAENVRLVSELDVAKMIQKMVLPKPAELKEISYLDIAGYMEPADEVGGDYYDVLQQGDRLKISIGDVTGHGLESGVLMLMTQTVVRTLQKVNQTNPIEFLDLLNRTLYDNLQRMDCDKNLTLSIVDYHDGVMTLSGQHEELIVVRSQGEVEIIDTIDLGFPIGLDGEIRQFIQQQDIHLKSGDVVVLYTDGITEAANIHHAQYGVQKLCSVVTKYRHQSAEEICEQVIKDVREFIGTQKVFDDITLVVIKQK</sequence>
<keyword evidence="1" id="KW-0378">Hydrolase</keyword>
<evidence type="ECO:0000313" key="6">
    <source>
        <dbReference type="Proteomes" id="UP001235303"/>
    </source>
</evidence>
<evidence type="ECO:0000256" key="3">
    <source>
        <dbReference type="SAM" id="Phobius"/>
    </source>
</evidence>
<keyword evidence="3" id="KW-0472">Membrane</keyword>
<organism evidence="5 6">
    <name type="scientific">Roseofilum acuticapitatum BLCC-M154</name>
    <dbReference type="NCBI Taxonomy" id="3022444"/>
    <lineage>
        <taxon>Bacteria</taxon>
        <taxon>Bacillati</taxon>
        <taxon>Cyanobacteriota</taxon>
        <taxon>Cyanophyceae</taxon>
        <taxon>Desertifilales</taxon>
        <taxon>Desertifilaceae</taxon>
        <taxon>Roseofilum</taxon>
        <taxon>Roseofilum acuticapitatum</taxon>
    </lineage>
</organism>
<protein>
    <submittedName>
        <fullName evidence="5">SpoIIE family protein phosphatase</fullName>
    </submittedName>
</protein>
<keyword evidence="3" id="KW-0812">Transmembrane</keyword>
<feature type="transmembrane region" description="Helical" evidence="3">
    <location>
        <begin position="17"/>
        <end position="37"/>
    </location>
</feature>
<evidence type="ECO:0000313" key="5">
    <source>
        <dbReference type="EMBL" id="MDJ1169107.1"/>
    </source>
</evidence>
<name>A0ABT7AQC7_9CYAN</name>
<dbReference type="PANTHER" id="PTHR43156:SF2">
    <property type="entry name" value="STAGE II SPORULATION PROTEIN E"/>
    <property type="match status" value="1"/>
</dbReference>
<dbReference type="InterPro" id="IPR036457">
    <property type="entry name" value="PPM-type-like_dom_sf"/>
</dbReference>
<reference evidence="5 6" key="1">
    <citation type="submission" date="2023-01" db="EMBL/GenBank/DDBJ databases">
        <title>Novel diversity within Roseofilum (Cyanobacteria; Desertifilaceae) from marine benthic mats with descriptions of four novel species.</title>
        <authorList>
            <person name="Wang Y."/>
            <person name="Berthold D.E."/>
            <person name="Hu J."/>
            <person name="Lefler F.W."/>
            <person name="Laughinghouse H.D. IV."/>
        </authorList>
    </citation>
    <scope>NUCLEOTIDE SEQUENCE [LARGE SCALE GENOMIC DNA]</scope>
    <source>
        <strain evidence="5 6">BLCC-M154</strain>
    </source>
</reference>
<dbReference type="Pfam" id="PF07228">
    <property type="entry name" value="SpoIIE"/>
    <property type="match status" value="1"/>
</dbReference>
<keyword evidence="3" id="KW-1133">Transmembrane helix</keyword>
<feature type="coiled-coil region" evidence="2">
    <location>
        <begin position="350"/>
        <end position="384"/>
    </location>
</feature>
<dbReference type="InterPro" id="IPR052016">
    <property type="entry name" value="Bact_Sigma-Reg"/>
</dbReference>
<dbReference type="InterPro" id="IPR001932">
    <property type="entry name" value="PPM-type_phosphatase-like_dom"/>
</dbReference>
<keyword evidence="2" id="KW-0175">Coiled coil</keyword>
<evidence type="ECO:0000259" key="4">
    <source>
        <dbReference type="SMART" id="SM00331"/>
    </source>
</evidence>
<dbReference type="CDD" id="cd12912">
    <property type="entry name" value="PDC2_MCP_like"/>
    <property type="match status" value="1"/>
</dbReference>
<dbReference type="Gene3D" id="3.30.450.20">
    <property type="entry name" value="PAS domain"/>
    <property type="match status" value="1"/>
</dbReference>
<dbReference type="EMBL" id="JAQOSP010000042">
    <property type="protein sequence ID" value="MDJ1169107.1"/>
    <property type="molecule type" value="Genomic_DNA"/>
</dbReference>
<evidence type="ECO:0000256" key="2">
    <source>
        <dbReference type="SAM" id="Coils"/>
    </source>
</evidence>
<dbReference type="Gene3D" id="3.60.40.10">
    <property type="entry name" value="PPM-type phosphatase domain"/>
    <property type="match status" value="1"/>
</dbReference>
<dbReference type="RefSeq" id="WP_283752868.1">
    <property type="nucleotide sequence ID" value="NZ_JAQOSP010000042.1"/>
</dbReference>
<proteinExistence type="predicted"/>
<dbReference type="Proteomes" id="UP001235303">
    <property type="component" value="Unassembled WGS sequence"/>
</dbReference>
<dbReference type="PANTHER" id="PTHR43156">
    <property type="entry name" value="STAGE II SPORULATION PROTEIN E-RELATED"/>
    <property type="match status" value="1"/>
</dbReference>
<dbReference type="SUPFAM" id="SSF81606">
    <property type="entry name" value="PP2C-like"/>
    <property type="match status" value="1"/>
</dbReference>
<comment type="caution">
    <text evidence="5">The sequence shown here is derived from an EMBL/GenBank/DDBJ whole genome shotgun (WGS) entry which is preliminary data.</text>
</comment>
<feature type="domain" description="PPM-type phosphatase" evidence="4">
    <location>
        <begin position="409"/>
        <end position="629"/>
    </location>
</feature>
<feature type="transmembrane region" description="Helical" evidence="3">
    <location>
        <begin position="268"/>
        <end position="291"/>
    </location>
</feature>
<dbReference type="SMART" id="SM00331">
    <property type="entry name" value="PP2C_SIG"/>
    <property type="match status" value="1"/>
</dbReference>
<keyword evidence="6" id="KW-1185">Reference proteome</keyword>